<keyword evidence="15" id="KW-1185">Reference proteome</keyword>
<evidence type="ECO:0000259" key="13">
    <source>
        <dbReference type="PROSITE" id="PS50885"/>
    </source>
</evidence>
<evidence type="ECO:0000313" key="15">
    <source>
        <dbReference type="Proteomes" id="UP000053750"/>
    </source>
</evidence>
<keyword evidence="2" id="KW-1003">Cell membrane</keyword>
<dbReference type="PROSITE" id="PS50885">
    <property type="entry name" value="HAMP"/>
    <property type="match status" value="1"/>
</dbReference>
<evidence type="ECO:0000256" key="4">
    <source>
        <dbReference type="ARBA" id="ARBA00022679"/>
    </source>
</evidence>
<evidence type="ECO:0000256" key="7">
    <source>
        <dbReference type="ARBA" id="ARBA00022777"/>
    </source>
</evidence>
<evidence type="ECO:0000256" key="9">
    <source>
        <dbReference type="ARBA" id="ARBA00022989"/>
    </source>
</evidence>
<dbReference type="RefSeq" id="WP_051587589.1">
    <property type="nucleotide sequence ID" value="NZ_KK082115.1"/>
</dbReference>
<dbReference type="PANTHER" id="PTHR34220">
    <property type="entry name" value="SENSOR HISTIDINE KINASE YPDA"/>
    <property type="match status" value="1"/>
</dbReference>
<dbReference type="SUPFAM" id="SSF55874">
    <property type="entry name" value="ATPase domain of HSP90 chaperone/DNA topoisomerase II/histidine kinase"/>
    <property type="match status" value="1"/>
</dbReference>
<evidence type="ECO:0000256" key="12">
    <source>
        <dbReference type="SAM" id="Phobius"/>
    </source>
</evidence>
<dbReference type="InterPro" id="IPR036890">
    <property type="entry name" value="HATPase_C_sf"/>
</dbReference>
<comment type="subcellular location">
    <subcellularLocation>
        <location evidence="1">Cell membrane</location>
        <topology evidence="1">Multi-pass membrane protein</topology>
    </subcellularLocation>
</comment>
<dbReference type="Proteomes" id="UP000053750">
    <property type="component" value="Unassembled WGS sequence"/>
</dbReference>
<dbReference type="SUPFAM" id="SSF158472">
    <property type="entry name" value="HAMP domain-like"/>
    <property type="match status" value="1"/>
</dbReference>
<sequence length="609" mass="68614">MRFEWMRRSLRAKLIVFLILAIAVPMLLSIIVTNARTSDIVKKDALRQASNLMFQGKTNLIQYFNVTNQASLLPYNDSKFGDTLYKVLEQGKTDYLSEQEIYRTVQSIARSVKEIRQVYLHTQAAGKGYLVIKGNLYKAVQAEPYGGDRIPADRSVYIEQAHTSHPYGIFNTPYYASEEVITIHRKIMQIPENKQIGTIAIDIRTDVINSISSQLFGDDKEQLYLLSETGSVVYGPEGTARGERLGEEWVDEVLQLKEERGTRTLQTDDFDGWYVYEKLNTPYMNWTLVRLLPKSVVTASTRQVTAVNTIILSTFLLAAIAAAIYVSFRITHPIKRLIRYISHVQAGDLEVDIKLQGSDEIGIMAARFRKMMETINHLILREYKLQLANTSHQLKALQAQLQPHFLYNALQSIGTLALQHQAPKVYALIAQLAKMMRYSMNGSDEKVDISQEIEHVKAYLDLQQQRFGDKLTVDVAVEPGAASCKVPRMIVQPLVENVFKHGFDPAGGLIRLSVSAWMDGETVTVTVEDNGAGMSAQRLEEVRGMLRSNELEEKWPDEHIGLANVMTRLRLYCGPDARLELEPIESTEGGAGLRVTLRIPVADKEGMVG</sequence>
<keyword evidence="5 12" id="KW-0812">Transmembrane</keyword>
<dbReference type="Pfam" id="PF00672">
    <property type="entry name" value="HAMP"/>
    <property type="match status" value="1"/>
</dbReference>
<proteinExistence type="predicted"/>
<evidence type="ECO:0000256" key="5">
    <source>
        <dbReference type="ARBA" id="ARBA00022692"/>
    </source>
</evidence>
<keyword evidence="6" id="KW-0547">Nucleotide-binding</keyword>
<keyword evidence="11 12" id="KW-0472">Membrane</keyword>
<dbReference type="Gene3D" id="1.10.8.500">
    <property type="entry name" value="HAMP domain in histidine kinase"/>
    <property type="match status" value="1"/>
</dbReference>
<dbReference type="Pfam" id="PF02518">
    <property type="entry name" value="HATPase_c"/>
    <property type="match status" value="1"/>
</dbReference>
<organism evidence="14 15">
    <name type="scientific">Paenibacillus darwinianus</name>
    <dbReference type="NCBI Taxonomy" id="1380763"/>
    <lineage>
        <taxon>Bacteria</taxon>
        <taxon>Bacillati</taxon>
        <taxon>Bacillota</taxon>
        <taxon>Bacilli</taxon>
        <taxon>Bacillales</taxon>
        <taxon>Paenibacillaceae</taxon>
        <taxon>Paenibacillus</taxon>
    </lineage>
</organism>
<dbReference type="Pfam" id="PF06580">
    <property type="entry name" value="His_kinase"/>
    <property type="match status" value="1"/>
</dbReference>
<keyword evidence="10" id="KW-0902">Two-component regulatory system</keyword>
<evidence type="ECO:0000256" key="3">
    <source>
        <dbReference type="ARBA" id="ARBA00022553"/>
    </source>
</evidence>
<evidence type="ECO:0000256" key="2">
    <source>
        <dbReference type="ARBA" id="ARBA00022475"/>
    </source>
</evidence>
<evidence type="ECO:0000313" key="14">
    <source>
        <dbReference type="EMBL" id="EXX89480.1"/>
    </source>
</evidence>
<comment type="caution">
    <text evidence="14">The sequence shown here is derived from an EMBL/GenBank/DDBJ whole genome shotgun (WGS) entry which is preliminary data.</text>
</comment>
<keyword evidence="4" id="KW-0808">Transferase</keyword>
<dbReference type="Gene3D" id="3.30.565.10">
    <property type="entry name" value="Histidine kinase-like ATPase, C-terminal domain"/>
    <property type="match status" value="1"/>
</dbReference>
<feature type="domain" description="HAMP" evidence="13">
    <location>
        <begin position="328"/>
        <end position="380"/>
    </location>
</feature>
<reference evidence="14 15" key="1">
    <citation type="submission" date="2014-02" db="EMBL/GenBank/DDBJ databases">
        <title>Genome sequence of Paenibacillus darwinianus reveals adaptive mechanisms for survival in Antarctic soils.</title>
        <authorList>
            <person name="Dsouza M."/>
            <person name="Taylor M.W."/>
            <person name="Turner S.J."/>
            <person name="Aislabie J."/>
        </authorList>
    </citation>
    <scope>NUCLEOTIDE SEQUENCE [LARGE SCALE GENOMIC DNA]</scope>
    <source>
        <strain evidence="14 15">CE1</strain>
    </source>
</reference>
<evidence type="ECO:0000256" key="6">
    <source>
        <dbReference type="ARBA" id="ARBA00022741"/>
    </source>
</evidence>
<dbReference type="GO" id="GO:0005524">
    <property type="term" value="F:ATP binding"/>
    <property type="evidence" value="ECO:0007669"/>
    <property type="project" value="UniProtKB-KW"/>
</dbReference>
<keyword evidence="3" id="KW-0597">Phosphoprotein</keyword>
<dbReference type="CDD" id="cd06225">
    <property type="entry name" value="HAMP"/>
    <property type="match status" value="1"/>
</dbReference>
<dbReference type="AlphaFoldDB" id="A0A9W5W7D7"/>
<keyword evidence="8" id="KW-0067">ATP-binding</keyword>
<evidence type="ECO:0000256" key="11">
    <source>
        <dbReference type="ARBA" id="ARBA00023136"/>
    </source>
</evidence>
<dbReference type="InterPro" id="IPR010559">
    <property type="entry name" value="Sig_transdc_His_kin_internal"/>
</dbReference>
<keyword evidence="7 14" id="KW-0418">Kinase</keyword>
<dbReference type="GO" id="GO:0000155">
    <property type="term" value="F:phosphorelay sensor kinase activity"/>
    <property type="evidence" value="ECO:0007669"/>
    <property type="project" value="InterPro"/>
</dbReference>
<evidence type="ECO:0000256" key="1">
    <source>
        <dbReference type="ARBA" id="ARBA00004651"/>
    </source>
</evidence>
<dbReference type="SMART" id="SM00304">
    <property type="entry name" value="HAMP"/>
    <property type="match status" value="1"/>
</dbReference>
<dbReference type="OrthoDB" id="9776552at2"/>
<evidence type="ECO:0000256" key="10">
    <source>
        <dbReference type="ARBA" id="ARBA00023012"/>
    </source>
</evidence>
<name>A0A9W5W7D7_9BACL</name>
<dbReference type="EMBL" id="JFHU01000094">
    <property type="protein sequence ID" value="EXX89480.1"/>
    <property type="molecule type" value="Genomic_DNA"/>
</dbReference>
<keyword evidence="9 12" id="KW-1133">Transmembrane helix</keyword>
<dbReference type="GO" id="GO:0005886">
    <property type="term" value="C:plasma membrane"/>
    <property type="evidence" value="ECO:0007669"/>
    <property type="project" value="UniProtKB-SubCell"/>
</dbReference>
<gene>
    <name evidence="14" type="ORF">BG53_15585</name>
</gene>
<dbReference type="InterPro" id="IPR003594">
    <property type="entry name" value="HATPase_dom"/>
</dbReference>
<feature type="transmembrane region" description="Helical" evidence="12">
    <location>
        <begin position="310"/>
        <end position="328"/>
    </location>
</feature>
<dbReference type="Gene3D" id="3.30.450.20">
    <property type="entry name" value="PAS domain"/>
    <property type="match status" value="1"/>
</dbReference>
<dbReference type="InterPro" id="IPR050640">
    <property type="entry name" value="Bact_2-comp_sensor_kinase"/>
</dbReference>
<evidence type="ECO:0000256" key="8">
    <source>
        <dbReference type="ARBA" id="ARBA00022840"/>
    </source>
</evidence>
<accession>A0A9W5W7D7</accession>
<dbReference type="InterPro" id="IPR003660">
    <property type="entry name" value="HAMP_dom"/>
</dbReference>
<dbReference type="PANTHER" id="PTHR34220:SF11">
    <property type="entry name" value="SENSOR PROTEIN KINASE HPTS"/>
    <property type="match status" value="1"/>
</dbReference>
<protein>
    <submittedName>
        <fullName evidence="14">Histidine kinase</fullName>
    </submittedName>
</protein>